<protein>
    <submittedName>
        <fullName evidence="2">Uncharacterized protein</fullName>
    </submittedName>
</protein>
<keyword evidence="1" id="KW-0812">Transmembrane</keyword>
<organism evidence="2 3">
    <name type="scientific">Pseudolactococcus chungangensis</name>
    <dbReference type="NCBI Taxonomy" id="451457"/>
    <lineage>
        <taxon>Bacteria</taxon>
        <taxon>Bacillati</taxon>
        <taxon>Bacillota</taxon>
        <taxon>Bacilli</taxon>
        <taxon>Lactobacillales</taxon>
        <taxon>Streptococcaceae</taxon>
        <taxon>Pseudolactococcus</taxon>
    </lineage>
</organism>
<feature type="transmembrane region" description="Helical" evidence="1">
    <location>
        <begin position="76"/>
        <end position="94"/>
    </location>
</feature>
<feature type="transmembrane region" description="Helical" evidence="1">
    <location>
        <begin position="133"/>
        <end position="154"/>
    </location>
</feature>
<dbReference type="EMBL" id="JAAYVO010000062">
    <property type="protein sequence ID" value="NLH35348.1"/>
    <property type="molecule type" value="Genomic_DNA"/>
</dbReference>
<proteinExistence type="predicted"/>
<sequence>MKQVDKIISTISFEEANQIIKFQDIYKIMSGNPNDKFAIVLKKKLILLVGLFLPLIAVIIYVQSNNDPSISTISKIIASFSELIIIALMLFFFLKTSAKFLEYYSYKNFCYMFGKLIYISYFCAGLGMDNGNYLTTIIPIFLCLVVFISLYYKIEKNIVMDEINKLFKREYKTSTLLTTMLKLSGVVVVVIIVGMQLYRLNKSWLKGFIENSDVLNTNATISDIVGIFIGIPLLMIITLIPTFFLFDANLYMKGKIIKQYSEEFRQEYDFKKEEWYGE</sequence>
<dbReference type="AlphaFoldDB" id="A0A847J127"/>
<evidence type="ECO:0000313" key="3">
    <source>
        <dbReference type="Proteomes" id="UP000559962"/>
    </source>
</evidence>
<keyword evidence="1" id="KW-1133">Transmembrane helix</keyword>
<keyword evidence="1" id="KW-0472">Membrane</keyword>
<feature type="transmembrane region" description="Helical" evidence="1">
    <location>
        <begin position="175"/>
        <end position="198"/>
    </location>
</feature>
<gene>
    <name evidence="2" type="ORF">GX453_04900</name>
</gene>
<feature type="transmembrane region" description="Helical" evidence="1">
    <location>
        <begin position="224"/>
        <end position="246"/>
    </location>
</feature>
<feature type="transmembrane region" description="Helical" evidence="1">
    <location>
        <begin position="106"/>
        <end position="127"/>
    </location>
</feature>
<comment type="caution">
    <text evidence="2">The sequence shown here is derived from an EMBL/GenBank/DDBJ whole genome shotgun (WGS) entry which is preliminary data.</text>
</comment>
<dbReference type="Proteomes" id="UP000559962">
    <property type="component" value="Unassembled WGS sequence"/>
</dbReference>
<evidence type="ECO:0000256" key="1">
    <source>
        <dbReference type="SAM" id="Phobius"/>
    </source>
</evidence>
<evidence type="ECO:0000313" key="2">
    <source>
        <dbReference type="EMBL" id="NLH35348.1"/>
    </source>
</evidence>
<accession>A0A847J127</accession>
<reference evidence="2 3" key="1">
    <citation type="journal article" date="2020" name="Biotechnol. Biofuels">
        <title>New insights from the biogas microbiome by comprehensive genome-resolved metagenomics of nearly 1600 species originating from multiple anaerobic digesters.</title>
        <authorList>
            <person name="Campanaro S."/>
            <person name="Treu L."/>
            <person name="Rodriguez-R L.M."/>
            <person name="Kovalovszki A."/>
            <person name="Ziels R.M."/>
            <person name="Maus I."/>
            <person name="Zhu X."/>
            <person name="Kougias P.G."/>
            <person name="Basile A."/>
            <person name="Luo G."/>
            <person name="Schluter A."/>
            <person name="Konstantinidis K.T."/>
            <person name="Angelidaki I."/>
        </authorList>
    </citation>
    <scope>NUCLEOTIDE SEQUENCE [LARGE SCALE GENOMIC DNA]</scope>
    <source>
        <strain evidence="2">AS27yjCOA_61</strain>
    </source>
</reference>
<name>A0A847J127_9LACT</name>
<feature type="transmembrane region" description="Helical" evidence="1">
    <location>
        <begin position="45"/>
        <end position="64"/>
    </location>
</feature>